<comment type="caution">
    <text evidence="2">The sequence shown here is derived from an EMBL/GenBank/DDBJ whole genome shotgun (WGS) entry which is preliminary data.</text>
</comment>
<dbReference type="Pfam" id="PF00078">
    <property type="entry name" value="RVT_1"/>
    <property type="match status" value="1"/>
</dbReference>
<reference evidence="2" key="2">
    <citation type="submission" date="2023-06" db="EMBL/GenBank/DDBJ databases">
        <authorList>
            <person name="Ma L."/>
            <person name="Liu K.-W."/>
            <person name="Li Z."/>
            <person name="Hsiao Y.-Y."/>
            <person name="Qi Y."/>
            <person name="Fu T."/>
            <person name="Tang G."/>
            <person name="Zhang D."/>
            <person name="Sun W.-H."/>
            <person name="Liu D.-K."/>
            <person name="Li Y."/>
            <person name="Chen G.-Z."/>
            <person name="Liu X.-D."/>
            <person name="Liao X.-Y."/>
            <person name="Jiang Y.-T."/>
            <person name="Yu X."/>
            <person name="Hao Y."/>
            <person name="Huang J."/>
            <person name="Zhao X.-W."/>
            <person name="Ke S."/>
            <person name="Chen Y.-Y."/>
            <person name="Wu W.-L."/>
            <person name="Hsu J.-L."/>
            <person name="Lin Y.-F."/>
            <person name="Huang M.-D."/>
            <person name="Li C.-Y."/>
            <person name="Huang L."/>
            <person name="Wang Z.-W."/>
            <person name="Zhao X."/>
            <person name="Zhong W.-Y."/>
            <person name="Peng D.-H."/>
            <person name="Ahmad S."/>
            <person name="Lan S."/>
            <person name="Zhang J.-S."/>
            <person name="Tsai W.-C."/>
            <person name="Van De Peer Y."/>
            <person name="Liu Z.-J."/>
        </authorList>
    </citation>
    <scope>NUCLEOTIDE SEQUENCE</scope>
    <source>
        <strain evidence="2">CP</strain>
        <tissue evidence="2">Leaves</tissue>
    </source>
</reference>
<accession>A0AAV9CM36</accession>
<protein>
    <recommendedName>
        <fullName evidence="1">Reverse transcriptase domain-containing protein</fullName>
    </recommendedName>
</protein>
<evidence type="ECO:0000259" key="1">
    <source>
        <dbReference type="PROSITE" id="PS50878"/>
    </source>
</evidence>
<dbReference type="InterPro" id="IPR000477">
    <property type="entry name" value="RT_dom"/>
</dbReference>
<proteinExistence type="predicted"/>
<evidence type="ECO:0000313" key="3">
    <source>
        <dbReference type="Proteomes" id="UP001180020"/>
    </source>
</evidence>
<dbReference type="CDD" id="cd01650">
    <property type="entry name" value="RT_nLTR_like"/>
    <property type="match status" value="1"/>
</dbReference>
<reference evidence="2" key="1">
    <citation type="journal article" date="2023" name="Nat. Commun.">
        <title>Diploid and tetraploid genomes of Acorus and the evolution of monocots.</title>
        <authorList>
            <person name="Ma L."/>
            <person name="Liu K.W."/>
            <person name="Li Z."/>
            <person name="Hsiao Y.Y."/>
            <person name="Qi Y."/>
            <person name="Fu T."/>
            <person name="Tang G.D."/>
            <person name="Zhang D."/>
            <person name="Sun W.H."/>
            <person name="Liu D.K."/>
            <person name="Li Y."/>
            <person name="Chen G.Z."/>
            <person name="Liu X.D."/>
            <person name="Liao X.Y."/>
            <person name="Jiang Y.T."/>
            <person name="Yu X."/>
            <person name="Hao Y."/>
            <person name="Huang J."/>
            <person name="Zhao X.W."/>
            <person name="Ke S."/>
            <person name="Chen Y.Y."/>
            <person name="Wu W.L."/>
            <person name="Hsu J.L."/>
            <person name="Lin Y.F."/>
            <person name="Huang M.D."/>
            <person name="Li C.Y."/>
            <person name="Huang L."/>
            <person name="Wang Z.W."/>
            <person name="Zhao X."/>
            <person name="Zhong W.Y."/>
            <person name="Peng D.H."/>
            <person name="Ahmad S."/>
            <person name="Lan S."/>
            <person name="Zhang J.S."/>
            <person name="Tsai W.C."/>
            <person name="Van de Peer Y."/>
            <person name="Liu Z.J."/>
        </authorList>
    </citation>
    <scope>NUCLEOTIDE SEQUENCE</scope>
    <source>
        <strain evidence="2">CP</strain>
    </source>
</reference>
<keyword evidence="3" id="KW-1185">Reference proteome</keyword>
<dbReference type="AlphaFoldDB" id="A0AAV9CM36"/>
<dbReference type="PANTHER" id="PTHR19446">
    <property type="entry name" value="REVERSE TRANSCRIPTASES"/>
    <property type="match status" value="1"/>
</dbReference>
<dbReference type="Proteomes" id="UP001180020">
    <property type="component" value="Unassembled WGS sequence"/>
</dbReference>
<feature type="domain" description="Reverse transcriptase" evidence="1">
    <location>
        <begin position="35"/>
        <end position="311"/>
    </location>
</feature>
<dbReference type="EMBL" id="JAUJYO010000018">
    <property type="protein sequence ID" value="KAK1290278.1"/>
    <property type="molecule type" value="Genomic_DNA"/>
</dbReference>
<dbReference type="PROSITE" id="PS50878">
    <property type="entry name" value="RT_POL"/>
    <property type="match status" value="1"/>
</dbReference>
<evidence type="ECO:0000313" key="2">
    <source>
        <dbReference type="EMBL" id="KAK1290278.1"/>
    </source>
</evidence>
<dbReference type="InterPro" id="IPR043502">
    <property type="entry name" value="DNA/RNA_pol_sf"/>
</dbReference>
<name>A0AAV9CM36_ACOCL</name>
<sequence length="369" mass="41988">MLPSNKAPGPDGFPGEFYKKIWPLIKSDLFQAVQYFYRTAKLPISWGATHVALIPKLKNPITLKEYRPISICDTKYKIISKMLVMRLKEVLPHIIGKEQGAFIPGRSIHSHLLLVQEMMHSLKYGCGRKALMAAKVDLASAYDSIEWEGLFQILRYFQFPDRWIRWVKACVSTTRVAILVNGTPTEWIPVERGLRQGDPLSPYLFAIVVEALSAKLRIVQRSGRIQLIKAVMSMLPQHLLMAAAMSGKGLGQLEKLMRQFLWIQQSGRKTIHLICWDNVTKPKQEGGLGLQKMKDLRIAILGSPIWKALCKGLETIRKHIRLVSNQLGSIDLIRDPWLSPIPFSRIPTLLNMDFVRLDFRLSDVVIDGE</sequence>
<dbReference type="SUPFAM" id="SSF56672">
    <property type="entry name" value="DNA/RNA polymerases"/>
    <property type="match status" value="1"/>
</dbReference>
<organism evidence="2 3">
    <name type="scientific">Acorus calamus</name>
    <name type="common">Sweet flag</name>
    <dbReference type="NCBI Taxonomy" id="4465"/>
    <lineage>
        <taxon>Eukaryota</taxon>
        <taxon>Viridiplantae</taxon>
        <taxon>Streptophyta</taxon>
        <taxon>Embryophyta</taxon>
        <taxon>Tracheophyta</taxon>
        <taxon>Spermatophyta</taxon>
        <taxon>Magnoliopsida</taxon>
        <taxon>Liliopsida</taxon>
        <taxon>Acoraceae</taxon>
        <taxon>Acorus</taxon>
    </lineage>
</organism>
<gene>
    <name evidence="2" type="ORF">QJS10_CPB18g01194</name>
</gene>